<evidence type="ECO:0000256" key="1">
    <source>
        <dbReference type="SAM" id="SignalP"/>
    </source>
</evidence>
<accession>A0ABV4WNB1</accession>
<reference evidence="2 3" key="1">
    <citation type="submission" date="2024-09" db="EMBL/GenBank/DDBJ databases">
        <title>Floridaenema gen nov. (Aerosakkonemataceae, Aerosakkonematales ord. nov., Cyanobacteria) from benthic tropical and subtropical fresh waters, with the description of four new species.</title>
        <authorList>
            <person name="Moretto J.A."/>
            <person name="Berthold D.E."/>
            <person name="Lefler F.W."/>
            <person name="Huang I.-S."/>
            <person name="Laughinghouse H. IV."/>
        </authorList>
    </citation>
    <scope>NUCLEOTIDE SEQUENCE [LARGE SCALE GENOMIC DNA]</scope>
    <source>
        <strain evidence="2 3">BLCC-F167</strain>
    </source>
</reference>
<keyword evidence="1" id="KW-0732">Signal</keyword>
<feature type="chain" id="PRO_5045572143" evidence="1">
    <location>
        <begin position="26"/>
        <end position="73"/>
    </location>
</feature>
<gene>
    <name evidence="2" type="ORF">ACE1CA_18755</name>
</gene>
<sequence>MKKLHRIHQCILIASLALIPAIALAQEERPRANRNGDFTINVPANSLHVNWVVVDSDPRGLNCRWSPQLPRRE</sequence>
<organism evidence="2 3">
    <name type="scientific">Floridaenema evergladense BLCC-F167</name>
    <dbReference type="NCBI Taxonomy" id="3153639"/>
    <lineage>
        <taxon>Bacteria</taxon>
        <taxon>Bacillati</taxon>
        <taxon>Cyanobacteriota</taxon>
        <taxon>Cyanophyceae</taxon>
        <taxon>Oscillatoriophycideae</taxon>
        <taxon>Aerosakkonematales</taxon>
        <taxon>Aerosakkonemataceae</taxon>
        <taxon>Floridanema</taxon>
        <taxon>Floridanema evergladense</taxon>
    </lineage>
</organism>
<evidence type="ECO:0000313" key="3">
    <source>
        <dbReference type="Proteomes" id="UP001576780"/>
    </source>
</evidence>
<proteinExistence type="predicted"/>
<comment type="caution">
    <text evidence="2">The sequence shown here is derived from an EMBL/GenBank/DDBJ whole genome shotgun (WGS) entry which is preliminary data.</text>
</comment>
<keyword evidence="3" id="KW-1185">Reference proteome</keyword>
<dbReference type="RefSeq" id="WP_413278955.1">
    <property type="nucleotide sequence ID" value="NZ_JBHFNT010000161.1"/>
</dbReference>
<feature type="signal peptide" evidence="1">
    <location>
        <begin position="1"/>
        <end position="25"/>
    </location>
</feature>
<dbReference type="EMBL" id="JBHFNT010000161">
    <property type="protein sequence ID" value="MFB2836578.1"/>
    <property type="molecule type" value="Genomic_DNA"/>
</dbReference>
<dbReference type="Proteomes" id="UP001576780">
    <property type="component" value="Unassembled WGS sequence"/>
</dbReference>
<protein>
    <submittedName>
        <fullName evidence="2">Uncharacterized protein</fullName>
    </submittedName>
</protein>
<name>A0ABV4WNB1_9CYAN</name>
<evidence type="ECO:0000313" key="2">
    <source>
        <dbReference type="EMBL" id="MFB2836578.1"/>
    </source>
</evidence>